<dbReference type="EMBL" id="BQXS01011734">
    <property type="protein sequence ID" value="GKT16161.1"/>
    <property type="molecule type" value="Genomic_DNA"/>
</dbReference>
<keyword evidence="2" id="KW-1185">Reference proteome</keyword>
<accession>A0ABQ5JT65</accession>
<evidence type="ECO:0000313" key="1">
    <source>
        <dbReference type="EMBL" id="GKT16161.1"/>
    </source>
</evidence>
<gene>
    <name evidence="1" type="ORF">ADUPG1_010864</name>
</gene>
<sequence length="261" mass="29628">MLYRLILSIYFKLANRLFFLVKRLIPFELLIPLSSPTNSLNKRQILHLCAIAVQVFQLCERVSCIAINALQSALSTGIFGHYPQYLSVLSASLSVSIVHIGNIVDAAKNLFSCGKSIYYNYSNDGITKEIIVDHPFYCPCEECSIFHSSIPAMPSHGKVLSEKRQKKREAEIRKNKKRKTKFIETRQLISEHSHVFCDRLNSSSNLPESLFTMSSEFILFELHGYISPHSTPCDLEVKCDHSHEMSSSVDLHTGVEIFDLL</sequence>
<reference evidence="1" key="1">
    <citation type="submission" date="2022-03" db="EMBL/GenBank/DDBJ databases">
        <title>Draft genome sequence of Aduncisulcus paluster, a free-living microaerophilic Fornicata.</title>
        <authorList>
            <person name="Yuyama I."/>
            <person name="Kume K."/>
            <person name="Tamura T."/>
            <person name="Inagaki Y."/>
            <person name="Hashimoto T."/>
        </authorList>
    </citation>
    <scope>NUCLEOTIDE SEQUENCE</scope>
    <source>
        <strain evidence="1">NY0171</strain>
    </source>
</reference>
<comment type="caution">
    <text evidence="1">The sequence shown here is derived from an EMBL/GenBank/DDBJ whole genome shotgun (WGS) entry which is preliminary data.</text>
</comment>
<name>A0ABQ5JT65_9EUKA</name>
<protein>
    <submittedName>
        <fullName evidence="1">Uncharacterized protein</fullName>
    </submittedName>
</protein>
<dbReference type="Proteomes" id="UP001057375">
    <property type="component" value="Unassembled WGS sequence"/>
</dbReference>
<proteinExistence type="predicted"/>
<organism evidence="1 2">
    <name type="scientific">Aduncisulcus paluster</name>
    <dbReference type="NCBI Taxonomy" id="2918883"/>
    <lineage>
        <taxon>Eukaryota</taxon>
        <taxon>Metamonada</taxon>
        <taxon>Carpediemonas-like organisms</taxon>
        <taxon>Aduncisulcus</taxon>
    </lineage>
</organism>
<evidence type="ECO:0000313" key="2">
    <source>
        <dbReference type="Proteomes" id="UP001057375"/>
    </source>
</evidence>